<gene>
    <name evidence="2" type="ORF">AMJ74_02215</name>
</gene>
<dbReference type="Proteomes" id="UP000050975">
    <property type="component" value="Unassembled WGS sequence"/>
</dbReference>
<comment type="caution">
    <text evidence="2">The sequence shown here is derived from an EMBL/GenBank/DDBJ whole genome shotgun (WGS) entry which is preliminary data.</text>
</comment>
<dbReference type="CDD" id="cd04301">
    <property type="entry name" value="NAT_SF"/>
    <property type="match status" value="1"/>
</dbReference>
<evidence type="ECO:0000313" key="2">
    <source>
        <dbReference type="EMBL" id="KPL15053.1"/>
    </source>
</evidence>
<evidence type="ECO:0000259" key="1">
    <source>
        <dbReference type="PROSITE" id="PS51186"/>
    </source>
</evidence>
<dbReference type="InterPro" id="IPR000182">
    <property type="entry name" value="GNAT_dom"/>
</dbReference>
<dbReference type="EMBL" id="LJVE01000025">
    <property type="protein sequence ID" value="KPL15053.1"/>
    <property type="molecule type" value="Genomic_DNA"/>
</dbReference>
<dbReference type="SUPFAM" id="SSF55729">
    <property type="entry name" value="Acyl-CoA N-acyltransferases (Nat)"/>
    <property type="match status" value="1"/>
</dbReference>
<evidence type="ECO:0000313" key="3">
    <source>
        <dbReference type="Proteomes" id="UP000050975"/>
    </source>
</evidence>
<feature type="domain" description="N-acetyltransferase" evidence="1">
    <location>
        <begin position="4"/>
        <end position="187"/>
    </location>
</feature>
<proteinExistence type="predicted"/>
<dbReference type="GO" id="GO:0016747">
    <property type="term" value="F:acyltransferase activity, transferring groups other than amino-acyl groups"/>
    <property type="evidence" value="ECO:0007669"/>
    <property type="project" value="InterPro"/>
</dbReference>
<dbReference type="PROSITE" id="PS51186">
    <property type="entry name" value="GNAT"/>
    <property type="match status" value="1"/>
</dbReference>
<reference evidence="2 3" key="1">
    <citation type="journal article" date="2015" name="Microbiome">
        <title>Genomic resolution of linkages in carbon, nitrogen, and sulfur cycling among widespread estuary sediment bacteria.</title>
        <authorList>
            <person name="Baker B.J."/>
            <person name="Lazar C.S."/>
            <person name="Teske A.P."/>
            <person name="Dick G.J."/>
        </authorList>
    </citation>
    <scope>NUCLEOTIDE SEQUENCE [LARGE SCALE GENOMIC DNA]</scope>
    <source>
        <strain evidence="2">SM1_77</strain>
    </source>
</reference>
<sequence>MKKLHYKPVTINEWADLQKLFSKGHAFSGCWCMYWRIKRSEFNKQYGKKNKMALKKIIQSGQVPGILVYLENEPIGWCSIAPREAFPVLDRSPTLKRIDDKPVWSIVCFFIAKEYRNLGHSKALIQAGCAYAKAQGAQIVEAYPLKSTEPKVQAYQSYMGFRRTFKELGFQDTMSRVQIRPIMRLFL</sequence>
<dbReference type="Pfam" id="PF00583">
    <property type="entry name" value="Acetyltransf_1"/>
    <property type="match status" value="1"/>
</dbReference>
<protein>
    <recommendedName>
        <fullName evidence="1">N-acetyltransferase domain-containing protein</fullName>
    </recommendedName>
</protein>
<accession>A0A0S8K2B7</accession>
<dbReference type="InterPro" id="IPR016181">
    <property type="entry name" value="Acyl_CoA_acyltransferase"/>
</dbReference>
<name>A0A0S8K2B7_UNCW3</name>
<dbReference type="AlphaFoldDB" id="A0A0S8K2B7"/>
<organism evidence="2 3">
    <name type="scientific">candidate division WOR_3 bacterium SM1_77</name>
    <dbReference type="NCBI Taxonomy" id="1703778"/>
    <lineage>
        <taxon>Bacteria</taxon>
        <taxon>Bacteria division WOR-3</taxon>
    </lineage>
</organism>
<dbReference type="Gene3D" id="3.40.630.30">
    <property type="match status" value="1"/>
</dbReference>